<dbReference type="RefSeq" id="WP_157589047.1">
    <property type="nucleotide sequence ID" value="NZ_WPIN01000015.1"/>
</dbReference>
<dbReference type="Gene3D" id="3.40.1350.10">
    <property type="match status" value="1"/>
</dbReference>
<dbReference type="Proteomes" id="UP000436006">
    <property type="component" value="Unassembled WGS sequence"/>
</dbReference>
<gene>
    <name evidence="2" type="ORF">GO755_29580</name>
</gene>
<sequence length="212" mass="25118">MENQPSRTFNRLHFTDLDPLRFEDLCLNVVSRIQEWKALNHYGRKGSDIGVDIHAVQQVDKEERVWFIQCKRYTSIGKNDITHIIDEVTRNPSLPFKLLIIISCDLTRANHEYGKEYAIQKGIIETEIWTASTLEAKLYKDYKDLLFVYFGVKLERTVKDNAARIRYGLAMEKKVGRDLIDQKYMKDGNHWRTLSYEPFHKFISHKFFFAFC</sequence>
<dbReference type="InterPro" id="IPR039442">
    <property type="entry name" value="Mrr-like_dom"/>
</dbReference>
<reference evidence="2 3" key="1">
    <citation type="submission" date="2019-12" db="EMBL/GenBank/DDBJ databases">
        <title>Spirosoma sp. HMF4905 genome sequencing and assembly.</title>
        <authorList>
            <person name="Kang H."/>
            <person name="Cha I."/>
            <person name="Kim H."/>
            <person name="Joh K."/>
        </authorList>
    </citation>
    <scope>NUCLEOTIDE SEQUENCE [LARGE SCALE GENOMIC DNA]</scope>
    <source>
        <strain evidence="2 3">HMF4905</strain>
    </source>
</reference>
<dbReference type="InterPro" id="IPR011856">
    <property type="entry name" value="tRNA_endonuc-like_dom_sf"/>
</dbReference>
<organism evidence="2 3">
    <name type="scientific">Spirosoma arboris</name>
    <dbReference type="NCBI Taxonomy" id="2682092"/>
    <lineage>
        <taxon>Bacteria</taxon>
        <taxon>Pseudomonadati</taxon>
        <taxon>Bacteroidota</taxon>
        <taxon>Cytophagia</taxon>
        <taxon>Cytophagales</taxon>
        <taxon>Cytophagaceae</taxon>
        <taxon>Spirosoma</taxon>
    </lineage>
</organism>
<proteinExistence type="predicted"/>
<evidence type="ECO:0000313" key="2">
    <source>
        <dbReference type="EMBL" id="MVM34219.1"/>
    </source>
</evidence>
<evidence type="ECO:0000313" key="3">
    <source>
        <dbReference type="Proteomes" id="UP000436006"/>
    </source>
</evidence>
<protein>
    <recommendedName>
        <fullName evidence="1">Mrr-like domain-containing protein</fullName>
    </recommendedName>
</protein>
<dbReference type="EMBL" id="WPIN01000015">
    <property type="protein sequence ID" value="MVM34219.1"/>
    <property type="molecule type" value="Genomic_DNA"/>
</dbReference>
<dbReference type="Pfam" id="PF13156">
    <property type="entry name" value="Mrr_cat_2"/>
    <property type="match status" value="1"/>
</dbReference>
<name>A0A7K1SK81_9BACT</name>
<comment type="caution">
    <text evidence="2">The sequence shown here is derived from an EMBL/GenBank/DDBJ whole genome shotgun (WGS) entry which is preliminary data.</text>
</comment>
<keyword evidence="3" id="KW-1185">Reference proteome</keyword>
<dbReference type="AlphaFoldDB" id="A0A7K1SK81"/>
<accession>A0A7K1SK81</accession>
<evidence type="ECO:0000259" key="1">
    <source>
        <dbReference type="Pfam" id="PF13156"/>
    </source>
</evidence>
<dbReference type="GO" id="GO:0003676">
    <property type="term" value="F:nucleic acid binding"/>
    <property type="evidence" value="ECO:0007669"/>
    <property type="project" value="InterPro"/>
</dbReference>
<feature type="domain" description="Mrr-like" evidence="1">
    <location>
        <begin position="28"/>
        <end position="104"/>
    </location>
</feature>